<dbReference type="EC" id="7.6.2.2" evidence="6"/>
<evidence type="ECO:0000256" key="27">
    <source>
        <dbReference type="ARBA" id="ARBA00052963"/>
    </source>
</evidence>
<organism evidence="34 35">
    <name type="scientific">Clupea harengus</name>
    <name type="common">Atlantic herring</name>
    <dbReference type="NCBI Taxonomy" id="7950"/>
    <lineage>
        <taxon>Eukaryota</taxon>
        <taxon>Metazoa</taxon>
        <taxon>Chordata</taxon>
        <taxon>Craniata</taxon>
        <taxon>Vertebrata</taxon>
        <taxon>Euteleostomi</taxon>
        <taxon>Actinopterygii</taxon>
        <taxon>Neopterygii</taxon>
        <taxon>Teleostei</taxon>
        <taxon>Clupei</taxon>
        <taxon>Clupeiformes</taxon>
        <taxon>Clupeoidei</taxon>
        <taxon>Clupeidae</taxon>
        <taxon>Clupea</taxon>
    </lineage>
</organism>
<dbReference type="Pfam" id="PF00664">
    <property type="entry name" value="ABC_membrane"/>
    <property type="match status" value="2"/>
</dbReference>
<feature type="transmembrane region" description="Helical" evidence="31">
    <location>
        <begin position="827"/>
        <end position="849"/>
    </location>
</feature>
<dbReference type="FunFam" id="3.40.50.300:FF:000074">
    <property type="entry name" value="Multidrug resistance-associated protein 5 isoform 1"/>
    <property type="match status" value="1"/>
</dbReference>
<evidence type="ECO:0000256" key="31">
    <source>
        <dbReference type="SAM" id="Phobius"/>
    </source>
</evidence>
<dbReference type="PROSITE" id="PS50893">
    <property type="entry name" value="ABC_TRANSPORTER_2"/>
    <property type="match status" value="2"/>
</dbReference>
<feature type="domain" description="ABC transmembrane type-1" evidence="33">
    <location>
        <begin position="841"/>
        <end position="1136"/>
    </location>
</feature>
<evidence type="ECO:0000256" key="10">
    <source>
        <dbReference type="ARBA" id="ARBA00022692"/>
    </source>
</evidence>
<feature type="transmembrane region" description="Helical" evidence="31">
    <location>
        <begin position="421"/>
        <end position="440"/>
    </location>
</feature>
<evidence type="ECO:0000256" key="6">
    <source>
        <dbReference type="ARBA" id="ARBA00012191"/>
    </source>
</evidence>
<dbReference type="CDD" id="cd18592">
    <property type="entry name" value="ABC_6TM_MRP5_8_9_D1"/>
    <property type="match status" value="1"/>
</dbReference>
<evidence type="ECO:0000256" key="8">
    <source>
        <dbReference type="ARBA" id="ARBA00022475"/>
    </source>
</evidence>
<keyword evidence="15" id="KW-1278">Translocase</keyword>
<keyword evidence="9" id="KW-0597">Phosphoprotein</keyword>
<comment type="catalytic activity">
    <reaction evidence="25">
        <text>N-acetyl-L-aspartyl-L-glutamyl-L-glutamate(in) + ATP + H2O = N-acetyl-L-aspartyl-L-glutamyl-L-glutamate(out) + ADP + phosphate + H(+)</text>
        <dbReference type="Rhea" id="RHEA:66732"/>
        <dbReference type="ChEBI" id="CHEBI:15377"/>
        <dbReference type="ChEBI" id="CHEBI:15378"/>
        <dbReference type="ChEBI" id="CHEBI:30616"/>
        <dbReference type="ChEBI" id="CHEBI:43474"/>
        <dbReference type="ChEBI" id="CHEBI:76935"/>
        <dbReference type="ChEBI" id="CHEBI:456216"/>
    </reaction>
    <physiologicalReaction direction="left-to-right" evidence="25">
        <dbReference type="Rhea" id="RHEA:66733"/>
    </physiologicalReaction>
</comment>
<evidence type="ECO:0000256" key="25">
    <source>
        <dbReference type="ARBA" id="ARBA00052576"/>
    </source>
</evidence>
<name>A0A6P3WCK4_CLUHA</name>
<keyword evidence="34" id="KW-1185">Reference proteome</keyword>
<accession>A0A6P3WCK4</accession>
<evidence type="ECO:0000256" key="11">
    <source>
        <dbReference type="ARBA" id="ARBA00022737"/>
    </source>
</evidence>
<dbReference type="CDD" id="cd03250">
    <property type="entry name" value="ABCC_MRP_domain1"/>
    <property type="match status" value="1"/>
</dbReference>
<dbReference type="SUPFAM" id="SSF52540">
    <property type="entry name" value="P-loop containing nucleoside triphosphate hydrolases"/>
    <property type="match status" value="2"/>
</dbReference>
<dbReference type="Pfam" id="PF00005">
    <property type="entry name" value="ABC_tran"/>
    <property type="match status" value="2"/>
</dbReference>
<proteinExistence type="inferred from homology"/>
<dbReference type="KEGG" id="char:105911032"/>
<evidence type="ECO:0000256" key="20">
    <source>
        <dbReference type="ARBA" id="ARBA00023769"/>
    </source>
</evidence>
<dbReference type="RefSeq" id="XP_012695258.1">
    <property type="nucleotide sequence ID" value="XM_012839804.3"/>
</dbReference>
<dbReference type="Proteomes" id="UP000515152">
    <property type="component" value="Chromosome 9"/>
</dbReference>
<evidence type="ECO:0000313" key="35">
    <source>
        <dbReference type="RefSeq" id="XP_012695258.1"/>
    </source>
</evidence>
<keyword evidence="11" id="KW-0677">Repeat</keyword>
<dbReference type="GO" id="GO:0005524">
    <property type="term" value="F:ATP binding"/>
    <property type="evidence" value="ECO:0007669"/>
    <property type="project" value="UniProtKB-KW"/>
</dbReference>
<dbReference type="InterPro" id="IPR003593">
    <property type="entry name" value="AAA+_ATPase"/>
</dbReference>
<evidence type="ECO:0000256" key="16">
    <source>
        <dbReference type="ARBA" id="ARBA00022989"/>
    </source>
</evidence>
<dbReference type="GO" id="GO:0016887">
    <property type="term" value="F:ATP hydrolysis activity"/>
    <property type="evidence" value="ECO:0007669"/>
    <property type="project" value="InterPro"/>
</dbReference>
<evidence type="ECO:0000256" key="5">
    <source>
        <dbReference type="ARBA" id="ARBA00009726"/>
    </source>
</evidence>
<feature type="compositionally biased region" description="Basic and acidic residues" evidence="30">
    <location>
        <begin position="788"/>
        <end position="805"/>
    </location>
</feature>
<dbReference type="PROSITE" id="PS00211">
    <property type="entry name" value="ABC_TRANSPORTER_1"/>
    <property type="match status" value="2"/>
</dbReference>
<comment type="subcellular location">
    <subcellularLocation>
        <location evidence="1">Apical cell membrane</location>
        <topology evidence="1">Multi-pass membrane protein</topology>
    </subcellularLocation>
    <subcellularLocation>
        <location evidence="3">Basolateral cell membrane</location>
        <topology evidence="3">Multi-pass membrane protein</topology>
    </subcellularLocation>
    <subcellularLocation>
        <location evidence="2">Cytoplasmic granule</location>
    </subcellularLocation>
    <subcellularLocation>
        <location evidence="4">Endosome membrane</location>
    </subcellularLocation>
    <subcellularLocation>
        <location evidence="20">Golgi apparatus lumen</location>
    </subcellularLocation>
</comment>
<dbReference type="Gene3D" id="3.40.50.300">
    <property type="entry name" value="P-loop containing nucleotide triphosphate hydrolases"/>
    <property type="match status" value="2"/>
</dbReference>
<evidence type="ECO:0000256" key="2">
    <source>
        <dbReference type="ARBA" id="ARBA00004463"/>
    </source>
</evidence>
<evidence type="ECO:0000256" key="22">
    <source>
        <dbReference type="ARBA" id="ARBA00050661"/>
    </source>
</evidence>
<feature type="transmembrane region" description="Helical" evidence="31">
    <location>
        <begin position="998"/>
        <end position="1017"/>
    </location>
</feature>
<evidence type="ECO:0000256" key="3">
    <source>
        <dbReference type="ARBA" id="ARBA00004554"/>
    </source>
</evidence>
<feature type="domain" description="ABC transmembrane type-1" evidence="33">
    <location>
        <begin position="173"/>
        <end position="452"/>
    </location>
</feature>
<evidence type="ECO:0000256" key="12">
    <source>
        <dbReference type="ARBA" id="ARBA00022741"/>
    </source>
</evidence>
<dbReference type="FunFam" id="1.20.1560.10:FF:000015">
    <property type="entry name" value="multidrug resistance-associated protein 5 isoform X1"/>
    <property type="match status" value="1"/>
</dbReference>
<keyword evidence="19" id="KW-0325">Glycoprotein</keyword>
<keyword evidence="13" id="KW-0967">Endosome</keyword>
<evidence type="ECO:0000256" key="26">
    <source>
        <dbReference type="ARBA" id="ARBA00052708"/>
    </source>
</evidence>
<keyword evidence="18 31" id="KW-0472">Membrane</keyword>
<dbReference type="FunFam" id="3.40.50.300:FF:000605">
    <property type="entry name" value="multidrug resistance-associated protein 5 isoform X1"/>
    <property type="match status" value="1"/>
</dbReference>
<dbReference type="SMART" id="SM00382">
    <property type="entry name" value="AAA"/>
    <property type="match status" value="2"/>
</dbReference>
<keyword evidence="16 31" id="KW-1133">Transmembrane helix</keyword>
<feature type="transmembrane region" description="Helical" evidence="31">
    <location>
        <begin position="1079"/>
        <end position="1102"/>
    </location>
</feature>
<comment type="catalytic activity">
    <reaction evidence="26">
        <text>N-acetyl-L-aspartate(in) + ATP + H2O = N-acetyl-L-aspartate(out) + ADP + phosphate + H(+)</text>
        <dbReference type="Rhea" id="RHEA:66744"/>
        <dbReference type="ChEBI" id="CHEBI:15377"/>
        <dbReference type="ChEBI" id="CHEBI:15378"/>
        <dbReference type="ChEBI" id="CHEBI:16953"/>
        <dbReference type="ChEBI" id="CHEBI:30616"/>
        <dbReference type="ChEBI" id="CHEBI:43474"/>
        <dbReference type="ChEBI" id="CHEBI:456216"/>
    </reaction>
    <physiologicalReaction direction="left-to-right" evidence="26">
        <dbReference type="Rhea" id="RHEA:66745"/>
    </physiologicalReaction>
</comment>
<dbReference type="CTD" id="10057"/>
<feature type="domain" description="ABC transporter" evidence="32">
    <location>
        <begin position="1176"/>
        <end position="1408"/>
    </location>
</feature>
<dbReference type="PANTHER" id="PTHR24223:SF196">
    <property type="entry name" value="ATP-BINDING CASSETTE SUB-FAMILY C MEMBER 5"/>
    <property type="match status" value="1"/>
</dbReference>
<keyword evidence="8" id="KW-1003">Cell membrane</keyword>
<evidence type="ECO:0000256" key="9">
    <source>
        <dbReference type="ARBA" id="ARBA00022553"/>
    </source>
</evidence>
<keyword evidence="7" id="KW-0813">Transport</keyword>
<dbReference type="CDD" id="cd18599">
    <property type="entry name" value="ABC_6TM_MRP5_8_9_D2"/>
    <property type="match status" value="1"/>
</dbReference>
<evidence type="ECO:0000256" key="29">
    <source>
        <dbReference type="ARBA" id="ARBA00082793"/>
    </source>
</evidence>
<comment type="catalytic activity">
    <reaction evidence="21">
        <text>ATP + H2O + xenobioticSide 1 = ADP + phosphate + xenobioticSide 2.</text>
        <dbReference type="EC" id="7.6.2.2"/>
    </reaction>
</comment>
<evidence type="ECO:0000256" key="1">
    <source>
        <dbReference type="ARBA" id="ARBA00004424"/>
    </source>
</evidence>
<feature type="transmembrane region" description="Helical" evidence="31">
    <location>
        <begin position="312"/>
        <end position="329"/>
    </location>
</feature>
<evidence type="ECO:0000256" key="17">
    <source>
        <dbReference type="ARBA" id="ARBA00023034"/>
    </source>
</evidence>
<feature type="transmembrane region" description="Helical" evidence="31">
    <location>
        <begin position="172"/>
        <end position="193"/>
    </location>
</feature>
<sequence length="1418" mass="158185">MKEHDLGKDYLAPGPVYRAVPSTETLPGSEIDPYQLSKVQDALETAARAEGGLPLERSISSHIKELEEDGRRSKYHQSASMLKPFRSTSKHEHPVDNAGLFSFMTFNWLTPMAIRAHRKGQLHMEDVWPVSQRESCEANRHRLSALWEEELGARGDEASLRRVVWLFCRTRLLLSILCLMVTQLAGFSGPAFVVKRLLDYTQQGEPDLPYGLLLVLGLLTTELVRSWSLALTWALNYRTGARLRGAILTMVFQKILRLRSFREKSMGELINMCSSDGQRMYEAAVVGSLLAGGPLVAVLGMVYNLFILGPTSLLGSAVFILFYPAMMFSSRLTAFFRRKGVSITDSRVQKMNEILNYIKFIKMYAWVKAFSQAVRRIREEERMILERAGYFQSVTVGVAPIVVVIASVATFSTHMLLGYDLSAAQAFTVVTVFNSMTFALKVTPFSVKSLSEATVAMERFKSLLLMAEVEMIREQPQDPKVAVEMRGASLAWDMVGHSAEPTPRGTPCVGLSKRKTRRRPQPQSPEPAEQQSHQLLRDAASSPEHQPNSVPTISHRLQRTLHCIDLTVDQGKLVGICGSVGSGKTSLISAILGQMTLLEGTVAVNGDFAYVAQQAWILNSSLRDNILFGKEYEEERYQAVLGACCLRPDLAILPNADLTEIGERGANLSGGQRQRISLARALYSDRAIYILDDPLSALDAHVGNHIFNTAIRKHLRQKTIIFVTHQLQYLVDCDDVIFMREGSITEQGSHEELMSLNGDYAAMFNNLQLGEAPLIEIPNKKSGNSLKKPPEKPKAASVKKEKPVSKDSGQLMQVEERGKGSVPWSVYGIYIQAAGGVLVFLLILLLFVLNVGSTAFSNWWLSYWIKQGSGNTTVLIGNSSVVSESMRDNPLMRHYAAVYTMSMGVMLLLKLLRGIVFVKVTLRASSRLHEQLFRKILRSPMKFFDTTPTARILTRFSKDMDEVDTRLPFQAEMFIQNVILVFFCLAVIGSVFPLFLVAVGPLVLLFIALHMVSRVFIRELKRLDNITQSPFLSHVTSSIQGLTTIHAYGKGEEFLGRYQELLDQNQAPFYLFSCAMRWLAVRLDVISVALISITALMIVVMHGHIAPAYAGLAISYAVQLTGLFQFTVRLASETEARFTSVERIHHYIQSLALEAPARIKNKAPPEDWPHEGEVVFDETEMRYRENLPLVLKKISCTIRPKEKVGIVGRTGSGKSSLGVVLFRLVEPCGGSIKIDGINICDIGLADLRSKLSIIPQEPVLFSGTVRSNLDPFHQYSEESIWDALDRTHMKECVSQLPLKLDSEVVENGENFSVGERQLLCVARALLRRCKVLILDEATAAMDSETDSLIQETIRTAFEDCTTLTIAHRIQTVLNCDRIMVLNQGQVVEFDEPSRLLANENSRFCAMLAAVENKISVRG</sequence>
<keyword evidence="17" id="KW-0333">Golgi apparatus</keyword>
<evidence type="ECO:0000256" key="21">
    <source>
        <dbReference type="ARBA" id="ARBA00034018"/>
    </source>
</evidence>
<dbReference type="FunFam" id="1.20.1560.10:FF:000012">
    <property type="entry name" value="ATP binding cassette subfamily C member 5"/>
    <property type="match status" value="1"/>
</dbReference>
<keyword evidence="10 31" id="KW-0812">Transmembrane</keyword>
<feature type="transmembrane region" description="Helical" evidence="31">
    <location>
        <begin position="896"/>
        <end position="918"/>
    </location>
</feature>
<comment type="similarity">
    <text evidence="5">Belongs to the ABC transporter superfamily. ABCC family. Conjugate transporter (TC 3.A.1.208) subfamily.</text>
</comment>
<dbReference type="GO" id="GO:0008559">
    <property type="term" value="F:ABC-type xenobiotic transporter activity"/>
    <property type="evidence" value="ECO:0007669"/>
    <property type="project" value="UniProtKB-EC"/>
</dbReference>
<comment type="catalytic activity">
    <reaction evidence="24">
        <text>3',5'-cyclic AMP(in) + ATP + H2O = 3',5'-cyclic AMP(out) + ADP + phosphate + H(+)</text>
        <dbReference type="Rhea" id="RHEA:66184"/>
        <dbReference type="ChEBI" id="CHEBI:15377"/>
        <dbReference type="ChEBI" id="CHEBI:15378"/>
        <dbReference type="ChEBI" id="CHEBI:30616"/>
        <dbReference type="ChEBI" id="CHEBI:43474"/>
        <dbReference type="ChEBI" id="CHEBI:58165"/>
        <dbReference type="ChEBI" id="CHEBI:456216"/>
    </reaction>
    <physiologicalReaction direction="left-to-right" evidence="24">
        <dbReference type="Rhea" id="RHEA:66185"/>
    </physiologicalReaction>
</comment>
<feature type="transmembrane region" description="Helical" evidence="31">
    <location>
        <begin position="974"/>
        <end position="992"/>
    </location>
</feature>
<evidence type="ECO:0000256" key="28">
    <source>
        <dbReference type="ARBA" id="ARBA00069159"/>
    </source>
</evidence>
<feature type="transmembrane region" description="Helical" evidence="31">
    <location>
        <begin position="388"/>
        <end position="409"/>
    </location>
</feature>
<protein>
    <recommendedName>
        <fullName evidence="28">ATP-binding cassette sub-family C member 5</fullName>
        <ecNumber evidence="6">7.6.2.2</ecNumber>
    </recommendedName>
    <alternativeName>
        <fullName evidence="29">Multidrug resistance-associated protein 5</fullName>
    </alternativeName>
</protein>
<feature type="region of interest" description="Disordered" evidence="30">
    <location>
        <begin position="495"/>
        <end position="551"/>
    </location>
</feature>
<feature type="domain" description="ABC transporter" evidence="32">
    <location>
        <begin position="545"/>
        <end position="766"/>
    </location>
</feature>
<feature type="region of interest" description="Disordered" evidence="30">
    <location>
        <begin position="780"/>
        <end position="810"/>
    </location>
</feature>
<keyword evidence="14" id="KW-0067">ATP-binding</keyword>
<comment type="catalytic activity">
    <reaction evidence="23">
        <text>N-acetyl-L-aspartyl-L-glutamate(in) + ATP + H2O = N-acetyl-L-aspartyl-L-glutamate(out) + ADP + phosphate + H(+)</text>
        <dbReference type="Rhea" id="RHEA:66728"/>
        <dbReference type="ChEBI" id="CHEBI:15377"/>
        <dbReference type="ChEBI" id="CHEBI:15378"/>
        <dbReference type="ChEBI" id="CHEBI:30616"/>
        <dbReference type="ChEBI" id="CHEBI:43474"/>
        <dbReference type="ChEBI" id="CHEBI:76931"/>
        <dbReference type="ChEBI" id="CHEBI:456216"/>
    </reaction>
    <physiologicalReaction direction="left-to-right" evidence="23">
        <dbReference type="Rhea" id="RHEA:66729"/>
    </physiologicalReaction>
</comment>
<evidence type="ECO:0000313" key="34">
    <source>
        <dbReference type="Proteomes" id="UP000515152"/>
    </source>
</evidence>
<evidence type="ECO:0000256" key="30">
    <source>
        <dbReference type="SAM" id="MobiDB-lite"/>
    </source>
</evidence>
<evidence type="ECO:0000256" key="15">
    <source>
        <dbReference type="ARBA" id="ARBA00022967"/>
    </source>
</evidence>
<evidence type="ECO:0000256" key="18">
    <source>
        <dbReference type="ARBA" id="ARBA00023136"/>
    </source>
</evidence>
<evidence type="ECO:0000259" key="33">
    <source>
        <dbReference type="PROSITE" id="PS50929"/>
    </source>
</evidence>
<dbReference type="InterPro" id="IPR011527">
    <property type="entry name" value="ABC1_TM_dom"/>
</dbReference>
<keyword evidence="12" id="KW-0547">Nucleotide-binding</keyword>
<feature type="transmembrane region" description="Helical" evidence="31">
    <location>
        <begin position="284"/>
        <end position="306"/>
    </location>
</feature>
<comment type="catalytic activity">
    <reaction evidence="27">
        <text>3',5'-cyclic GMP(in) + ATP + H2O = 3',5'-cyclic GMP(out) + ADP + phosphate + H(+)</text>
        <dbReference type="Rhea" id="RHEA:66188"/>
        <dbReference type="ChEBI" id="CHEBI:15377"/>
        <dbReference type="ChEBI" id="CHEBI:15378"/>
        <dbReference type="ChEBI" id="CHEBI:30616"/>
        <dbReference type="ChEBI" id="CHEBI:43474"/>
        <dbReference type="ChEBI" id="CHEBI:57746"/>
        <dbReference type="ChEBI" id="CHEBI:456216"/>
    </reaction>
    <physiologicalReaction direction="left-to-right" evidence="27">
        <dbReference type="Rhea" id="RHEA:66189"/>
    </physiologicalReaction>
</comment>
<dbReference type="CDD" id="cd03244">
    <property type="entry name" value="ABCC_MRP_domain2"/>
    <property type="match status" value="1"/>
</dbReference>
<dbReference type="SUPFAM" id="SSF90123">
    <property type="entry name" value="ABC transporter transmembrane region"/>
    <property type="match status" value="2"/>
</dbReference>
<evidence type="ECO:0000256" key="4">
    <source>
        <dbReference type="ARBA" id="ARBA00004608"/>
    </source>
</evidence>
<dbReference type="GO" id="GO:0010008">
    <property type="term" value="C:endosome membrane"/>
    <property type="evidence" value="ECO:0007669"/>
    <property type="project" value="UniProtKB-SubCell"/>
</dbReference>
<dbReference type="InterPro" id="IPR036640">
    <property type="entry name" value="ABC1_TM_sf"/>
</dbReference>
<dbReference type="PANTHER" id="PTHR24223">
    <property type="entry name" value="ATP-BINDING CASSETTE SUB-FAMILY C"/>
    <property type="match status" value="1"/>
</dbReference>
<dbReference type="GeneID" id="105911032"/>
<dbReference type="GO" id="GO:0016324">
    <property type="term" value="C:apical plasma membrane"/>
    <property type="evidence" value="ECO:0007669"/>
    <property type="project" value="UniProtKB-SubCell"/>
</dbReference>
<comment type="catalytic activity">
    <reaction evidence="22">
        <text>(2S)-2-[5-amino-1-(beta-D-ribosyl)imidazole-4-carboxamido]succinate(in) + ATP + H2O = (2S)-2-[5-amino-1-(beta-D-ribosyl)imidazole-4-carboxamido]succinate(out) + ADP + phosphate + H(+)</text>
        <dbReference type="Rhea" id="RHEA:66752"/>
        <dbReference type="ChEBI" id="CHEBI:15377"/>
        <dbReference type="ChEBI" id="CHEBI:15378"/>
        <dbReference type="ChEBI" id="CHEBI:30616"/>
        <dbReference type="ChEBI" id="CHEBI:43474"/>
        <dbReference type="ChEBI" id="CHEBI:167466"/>
        <dbReference type="ChEBI" id="CHEBI:456216"/>
    </reaction>
    <physiologicalReaction direction="left-to-right" evidence="22">
        <dbReference type="Rhea" id="RHEA:66753"/>
    </physiologicalReaction>
</comment>
<evidence type="ECO:0000256" key="19">
    <source>
        <dbReference type="ARBA" id="ARBA00023180"/>
    </source>
</evidence>
<dbReference type="PROSITE" id="PS50929">
    <property type="entry name" value="ABC_TM1F"/>
    <property type="match status" value="2"/>
</dbReference>
<dbReference type="InterPro" id="IPR003439">
    <property type="entry name" value="ABC_transporter-like_ATP-bd"/>
</dbReference>
<dbReference type="InterPro" id="IPR017871">
    <property type="entry name" value="ABC_transporter-like_CS"/>
</dbReference>
<dbReference type="GO" id="GO:0016323">
    <property type="term" value="C:basolateral plasma membrane"/>
    <property type="evidence" value="ECO:0007669"/>
    <property type="project" value="UniProtKB-SubCell"/>
</dbReference>
<evidence type="ECO:0000256" key="13">
    <source>
        <dbReference type="ARBA" id="ARBA00022753"/>
    </source>
</evidence>
<evidence type="ECO:0000256" key="23">
    <source>
        <dbReference type="ARBA" id="ARBA00050745"/>
    </source>
</evidence>
<dbReference type="GO" id="GO:0005796">
    <property type="term" value="C:Golgi lumen"/>
    <property type="evidence" value="ECO:0007669"/>
    <property type="project" value="UniProtKB-SubCell"/>
</dbReference>
<dbReference type="Gene3D" id="1.20.1560.10">
    <property type="entry name" value="ABC transporter type 1, transmembrane domain"/>
    <property type="match status" value="2"/>
</dbReference>
<feature type="transmembrane region" description="Helical" evidence="31">
    <location>
        <begin position="213"/>
        <end position="235"/>
    </location>
</feature>
<dbReference type="InterPro" id="IPR027417">
    <property type="entry name" value="P-loop_NTPase"/>
</dbReference>
<reference evidence="35" key="1">
    <citation type="submission" date="2025-08" db="UniProtKB">
        <authorList>
            <consortium name="RefSeq"/>
        </authorList>
    </citation>
    <scope>IDENTIFICATION</scope>
</reference>
<gene>
    <name evidence="35" type="primary">abcc5</name>
</gene>
<evidence type="ECO:0000256" key="14">
    <source>
        <dbReference type="ARBA" id="ARBA00022840"/>
    </source>
</evidence>
<evidence type="ECO:0000259" key="32">
    <source>
        <dbReference type="PROSITE" id="PS50893"/>
    </source>
</evidence>
<evidence type="ECO:0000256" key="24">
    <source>
        <dbReference type="ARBA" id="ARBA00051604"/>
    </source>
</evidence>
<evidence type="ECO:0000256" key="7">
    <source>
        <dbReference type="ARBA" id="ARBA00022448"/>
    </source>
</evidence>
<dbReference type="OrthoDB" id="6500128at2759"/>
<dbReference type="InterPro" id="IPR050173">
    <property type="entry name" value="ABC_transporter_C-like"/>
</dbReference>